<dbReference type="Proteomes" id="UP000314294">
    <property type="component" value="Unassembled WGS sequence"/>
</dbReference>
<evidence type="ECO:0000313" key="2">
    <source>
        <dbReference type="EMBL" id="TNN86211.1"/>
    </source>
</evidence>
<dbReference type="EMBL" id="SRLO01000017">
    <property type="protein sequence ID" value="TNN86211.1"/>
    <property type="molecule type" value="Genomic_DNA"/>
</dbReference>
<sequence length="70" mass="7755">MAAFRVPIRYRGMRGVRSKEFIRGPKHPGIVPGETNGRKRFRLAWCFPVSSSDGRPITPLGKSPSSSLAE</sequence>
<comment type="caution">
    <text evidence="2">The sequence shown here is derived from an EMBL/GenBank/DDBJ whole genome shotgun (WGS) entry which is preliminary data.</text>
</comment>
<feature type="region of interest" description="Disordered" evidence="1">
    <location>
        <begin position="50"/>
        <end position="70"/>
    </location>
</feature>
<protein>
    <submittedName>
        <fullName evidence="2">Uncharacterized protein</fullName>
    </submittedName>
</protein>
<dbReference type="AlphaFoldDB" id="A0A4Z2J8H4"/>
<organism evidence="2 3">
    <name type="scientific">Liparis tanakae</name>
    <name type="common">Tanaka's snailfish</name>
    <dbReference type="NCBI Taxonomy" id="230148"/>
    <lineage>
        <taxon>Eukaryota</taxon>
        <taxon>Metazoa</taxon>
        <taxon>Chordata</taxon>
        <taxon>Craniata</taxon>
        <taxon>Vertebrata</taxon>
        <taxon>Euteleostomi</taxon>
        <taxon>Actinopterygii</taxon>
        <taxon>Neopterygii</taxon>
        <taxon>Teleostei</taxon>
        <taxon>Neoteleostei</taxon>
        <taxon>Acanthomorphata</taxon>
        <taxon>Eupercaria</taxon>
        <taxon>Perciformes</taxon>
        <taxon>Cottioidei</taxon>
        <taxon>Cottales</taxon>
        <taxon>Liparidae</taxon>
        <taxon>Liparis</taxon>
    </lineage>
</organism>
<gene>
    <name evidence="2" type="ORF">EYF80_003628</name>
</gene>
<accession>A0A4Z2J8H4</accession>
<evidence type="ECO:0000256" key="1">
    <source>
        <dbReference type="SAM" id="MobiDB-lite"/>
    </source>
</evidence>
<keyword evidence="3" id="KW-1185">Reference proteome</keyword>
<reference evidence="2 3" key="1">
    <citation type="submission" date="2019-03" db="EMBL/GenBank/DDBJ databases">
        <title>First draft genome of Liparis tanakae, snailfish: a comprehensive survey of snailfish specific genes.</title>
        <authorList>
            <person name="Kim W."/>
            <person name="Song I."/>
            <person name="Jeong J.-H."/>
            <person name="Kim D."/>
            <person name="Kim S."/>
            <person name="Ryu S."/>
            <person name="Song J.Y."/>
            <person name="Lee S.K."/>
        </authorList>
    </citation>
    <scope>NUCLEOTIDE SEQUENCE [LARGE SCALE GENOMIC DNA]</scope>
    <source>
        <tissue evidence="2">Muscle</tissue>
    </source>
</reference>
<proteinExistence type="predicted"/>
<name>A0A4Z2J8H4_9TELE</name>
<evidence type="ECO:0000313" key="3">
    <source>
        <dbReference type="Proteomes" id="UP000314294"/>
    </source>
</evidence>